<keyword evidence="2" id="KW-1185">Reference proteome</keyword>
<reference evidence="1 2" key="1">
    <citation type="submission" date="2019-05" db="EMBL/GenBank/DDBJ databases">
        <title>Another draft genome of Portunus trituberculatus and its Hox gene families provides insights of decapod evolution.</title>
        <authorList>
            <person name="Jeong J.-H."/>
            <person name="Song I."/>
            <person name="Kim S."/>
            <person name="Choi T."/>
            <person name="Kim D."/>
            <person name="Ryu S."/>
            <person name="Kim W."/>
        </authorList>
    </citation>
    <scope>NUCLEOTIDE SEQUENCE [LARGE SCALE GENOMIC DNA]</scope>
    <source>
        <tissue evidence="1">Muscle</tissue>
    </source>
</reference>
<proteinExistence type="predicted"/>
<evidence type="ECO:0000313" key="2">
    <source>
        <dbReference type="Proteomes" id="UP000324222"/>
    </source>
</evidence>
<protein>
    <submittedName>
        <fullName evidence="1">Uncharacterized protein</fullName>
    </submittedName>
</protein>
<dbReference type="Proteomes" id="UP000324222">
    <property type="component" value="Unassembled WGS sequence"/>
</dbReference>
<gene>
    <name evidence="1" type="ORF">E2C01_060706</name>
</gene>
<evidence type="ECO:0000313" key="1">
    <source>
        <dbReference type="EMBL" id="MPC66557.1"/>
    </source>
</evidence>
<organism evidence="1 2">
    <name type="scientific">Portunus trituberculatus</name>
    <name type="common">Swimming crab</name>
    <name type="synonym">Neptunus trituberculatus</name>
    <dbReference type="NCBI Taxonomy" id="210409"/>
    <lineage>
        <taxon>Eukaryota</taxon>
        <taxon>Metazoa</taxon>
        <taxon>Ecdysozoa</taxon>
        <taxon>Arthropoda</taxon>
        <taxon>Crustacea</taxon>
        <taxon>Multicrustacea</taxon>
        <taxon>Malacostraca</taxon>
        <taxon>Eumalacostraca</taxon>
        <taxon>Eucarida</taxon>
        <taxon>Decapoda</taxon>
        <taxon>Pleocyemata</taxon>
        <taxon>Brachyura</taxon>
        <taxon>Eubrachyura</taxon>
        <taxon>Portunoidea</taxon>
        <taxon>Portunidae</taxon>
        <taxon>Portuninae</taxon>
        <taxon>Portunus</taxon>
    </lineage>
</organism>
<dbReference type="AlphaFoldDB" id="A0A5B7HB97"/>
<sequence length="106" mass="11681">MAYEEGVGEFTVAFRRIHSHHLPRYWNIGALRLPVFPSAVSLACMPAPPPQFREAESPLFRPAAPPPLSLTLFPPPPGTLLHHPSLPRPLHLPPSRCLLSVGRGLQ</sequence>
<name>A0A5B7HB97_PORTR</name>
<dbReference type="EMBL" id="VSRR010024922">
    <property type="protein sequence ID" value="MPC66557.1"/>
    <property type="molecule type" value="Genomic_DNA"/>
</dbReference>
<accession>A0A5B7HB97</accession>
<comment type="caution">
    <text evidence="1">The sequence shown here is derived from an EMBL/GenBank/DDBJ whole genome shotgun (WGS) entry which is preliminary data.</text>
</comment>